<sequence length="135" mass="16207">MLPISLFVCLLAFLLLMAVLALVVYQLMCLADLEFDYINLYDSAERINSVVIPEFILQGALSLLFLLFGHWMMFLFCAPNLYYNVKQYRQNRHILDVTEIFNMLNREKKIRIIKLTYYFLLIFFSLFWLIWNILE</sequence>
<evidence type="ECO:0000256" key="2">
    <source>
        <dbReference type="ARBA" id="ARBA00010095"/>
    </source>
</evidence>
<feature type="transmembrane region" description="Helical" evidence="6">
    <location>
        <begin position="55"/>
        <end position="83"/>
    </location>
</feature>
<evidence type="ECO:0000256" key="1">
    <source>
        <dbReference type="ARBA" id="ARBA00004141"/>
    </source>
</evidence>
<protein>
    <submittedName>
        <fullName evidence="7">ER-derived vesicles protein ERV14</fullName>
    </submittedName>
</protein>
<keyword evidence="5 6" id="KW-0472">Membrane</keyword>
<evidence type="ECO:0000313" key="8">
    <source>
        <dbReference type="Proteomes" id="UP000036987"/>
    </source>
</evidence>
<feature type="transmembrane region" description="Helical" evidence="6">
    <location>
        <begin position="115"/>
        <end position="134"/>
    </location>
</feature>
<comment type="caution">
    <text evidence="7">The sequence shown here is derived from an EMBL/GenBank/DDBJ whole genome shotgun (WGS) entry which is preliminary data.</text>
</comment>
<dbReference type="OrthoDB" id="434393at2759"/>
<name>A0A0K9P4B2_ZOSMR</name>
<comment type="similarity">
    <text evidence="2">Belongs to the cornichon family.</text>
</comment>
<dbReference type="InterPro" id="IPR003377">
    <property type="entry name" value="Cornichon"/>
</dbReference>
<keyword evidence="3 6" id="KW-0812">Transmembrane</keyword>
<dbReference type="GO" id="GO:0016020">
    <property type="term" value="C:membrane"/>
    <property type="evidence" value="ECO:0007669"/>
    <property type="project" value="UniProtKB-SubCell"/>
</dbReference>
<comment type="subcellular location">
    <subcellularLocation>
        <location evidence="1">Membrane</location>
        <topology evidence="1">Multi-pass membrane protein</topology>
    </subcellularLocation>
</comment>
<keyword evidence="8" id="KW-1185">Reference proteome</keyword>
<organism evidence="7 8">
    <name type="scientific">Zostera marina</name>
    <name type="common">Eelgrass</name>
    <dbReference type="NCBI Taxonomy" id="29655"/>
    <lineage>
        <taxon>Eukaryota</taxon>
        <taxon>Viridiplantae</taxon>
        <taxon>Streptophyta</taxon>
        <taxon>Embryophyta</taxon>
        <taxon>Tracheophyta</taxon>
        <taxon>Spermatophyta</taxon>
        <taxon>Magnoliopsida</taxon>
        <taxon>Liliopsida</taxon>
        <taxon>Zosteraceae</taxon>
        <taxon>Zostera</taxon>
    </lineage>
</organism>
<evidence type="ECO:0000256" key="5">
    <source>
        <dbReference type="ARBA" id="ARBA00023136"/>
    </source>
</evidence>
<dbReference type="SMART" id="SM01398">
    <property type="entry name" value="Cornichon"/>
    <property type="match status" value="1"/>
</dbReference>
<dbReference type="EMBL" id="LFYR01001279">
    <property type="protein sequence ID" value="KMZ63067.1"/>
    <property type="molecule type" value="Genomic_DNA"/>
</dbReference>
<reference evidence="8" key="1">
    <citation type="journal article" date="2016" name="Nature">
        <title>The genome of the seagrass Zostera marina reveals angiosperm adaptation to the sea.</title>
        <authorList>
            <person name="Olsen J.L."/>
            <person name="Rouze P."/>
            <person name="Verhelst B."/>
            <person name="Lin Y.-C."/>
            <person name="Bayer T."/>
            <person name="Collen J."/>
            <person name="Dattolo E."/>
            <person name="De Paoli E."/>
            <person name="Dittami S."/>
            <person name="Maumus F."/>
            <person name="Michel G."/>
            <person name="Kersting A."/>
            <person name="Lauritano C."/>
            <person name="Lohaus R."/>
            <person name="Toepel M."/>
            <person name="Tonon T."/>
            <person name="Vanneste K."/>
            <person name="Amirebrahimi M."/>
            <person name="Brakel J."/>
            <person name="Bostroem C."/>
            <person name="Chovatia M."/>
            <person name="Grimwood J."/>
            <person name="Jenkins J.W."/>
            <person name="Jueterbock A."/>
            <person name="Mraz A."/>
            <person name="Stam W.T."/>
            <person name="Tice H."/>
            <person name="Bornberg-Bauer E."/>
            <person name="Green P.J."/>
            <person name="Pearson G.A."/>
            <person name="Procaccini G."/>
            <person name="Duarte C.M."/>
            <person name="Schmutz J."/>
            <person name="Reusch T.B.H."/>
            <person name="Van de Peer Y."/>
        </authorList>
    </citation>
    <scope>NUCLEOTIDE SEQUENCE [LARGE SCALE GENOMIC DNA]</scope>
    <source>
        <strain evidence="8">cv. Finnish</strain>
    </source>
</reference>
<dbReference type="STRING" id="29655.A0A0K9P4B2"/>
<gene>
    <name evidence="7" type="ORF">ZOSMA_42G01060</name>
</gene>
<evidence type="ECO:0000256" key="6">
    <source>
        <dbReference type="SAM" id="Phobius"/>
    </source>
</evidence>
<keyword evidence="4 6" id="KW-1133">Transmembrane helix</keyword>
<evidence type="ECO:0000313" key="7">
    <source>
        <dbReference type="EMBL" id="KMZ63067.1"/>
    </source>
</evidence>
<proteinExistence type="inferred from homology"/>
<dbReference type="Proteomes" id="UP000036987">
    <property type="component" value="Unassembled WGS sequence"/>
</dbReference>
<dbReference type="AlphaFoldDB" id="A0A0K9P4B2"/>
<dbReference type="OMA" id="ESWCKMG"/>
<dbReference type="PANTHER" id="PTHR12290">
    <property type="entry name" value="CORNICHON-RELATED"/>
    <property type="match status" value="1"/>
</dbReference>
<accession>A0A0K9P4B2</accession>
<evidence type="ECO:0000256" key="4">
    <source>
        <dbReference type="ARBA" id="ARBA00022989"/>
    </source>
</evidence>
<dbReference type="GO" id="GO:0005102">
    <property type="term" value="F:signaling receptor binding"/>
    <property type="evidence" value="ECO:0000318"/>
    <property type="project" value="GO_Central"/>
</dbReference>
<dbReference type="GO" id="GO:0016192">
    <property type="term" value="P:vesicle-mediated transport"/>
    <property type="evidence" value="ECO:0007669"/>
    <property type="project" value="InterPro"/>
</dbReference>
<dbReference type="Pfam" id="PF03311">
    <property type="entry name" value="Cornichon"/>
    <property type="match status" value="1"/>
</dbReference>
<evidence type="ECO:0000256" key="3">
    <source>
        <dbReference type="ARBA" id="ARBA00022692"/>
    </source>
</evidence>